<dbReference type="SUPFAM" id="SSF54928">
    <property type="entry name" value="RNA-binding domain, RBD"/>
    <property type="match status" value="1"/>
</dbReference>
<feature type="compositionally biased region" description="Low complexity" evidence="1">
    <location>
        <begin position="144"/>
        <end position="153"/>
    </location>
</feature>
<sequence>MASSNSLFGRIGTSSKPQTATRKTKKPSLTAKKNGVTKAKAPAKKNALAQNSLFQAISGTRKVEGSQTTTRQEKKKNELIVKSIDSSVFKDKKVKAPVKNDPKKNSTDKTTDSKNNNSSNRRGRYKDKEGEKSNNRPSTDIRNNKNSNQQQEQSRGRNTGLRHNQRPRKHESDHHQKEPQLRNSDRHVPTGPSANASRHSAQHAQSEAFSSSPPRQFNYPQDAKPSYNRPSMDAAHNKHSFSIKNASLPPILVLRNLAPGTSMADVRTVCGSLGPIVQCRTQTQHDNTVMAEIVFQDRNMASLGVQQFHGAVADGQIIQAEVTKTQLIPSNPQPYGRPGGYLDNGADVGQIPPRYGFSGPMEIPLSDRNGWEGPPLHSDMVAVRRSRPIIRQ</sequence>
<dbReference type="InterPro" id="IPR035979">
    <property type="entry name" value="RBD_domain_sf"/>
</dbReference>
<evidence type="ECO:0000313" key="2">
    <source>
        <dbReference type="EMBL" id="CDO51749.1"/>
    </source>
</evidence>
<protein>
    <recommendedName>
        <fullName evidence="4">RRM domain-containing protein</fullName>
    </recommendedName>
</protein>
<dbReference type="GO" id="GO:0003676">
    <property type="term" value="F:nucleic acid binding"/>
    <property type="evidence" value="ECO:0007669"/>
    <property type="project" value="InterPro"/>
</dbReference>
<organism evidence="2 3">
    <name type="scientific">Geotrichum candidum</name>
    <name type="common">Oospora lactis</name>
    <name type="synonym">Dipodascus geotrichum</name>
    <dbReference type="NCBI Taxonomy" id="1173061"/>
    <lineage>
        <taxon>Eukaryota</taxon>
        <taxon>Fungi</taxon>
        <taxon>Dikarya</taxon>
        <taxon>Ascomycota</taxon>
        <taxon>Saccharomycotina</taxon>
        <taxon>Dipodascomycetes</taxon>
        <taxon>Dipodascales</taxon>
        <taxon>Dipodascaceae</taxon>
        <taxon>Geotrichum</taxon>
    </lineage>
</organism>
<reference evidence="2" key="1">
    <citation type="submission" date="2014-03" db="EMBL/GenBank/DDBJ databases">
        <authorList>
            <person name="Casaregola S."/>
        </authorList>
    </citation>
    <scope>NUCLEOTIDE SEQUENCE [LARGE SCALE GENOMIC DNA]</scope>
    <source>
        <strain evidence="2">CLIB 918</strain>
    </source>
</reference>
<feature type="compositionally biased region" description="Basic and acidic residues" evidence="1">
    <location>
        <begin position="170"/>
        <end position="188"/>
    </location>
</feature>
<dbReference type="InterPro" id="IPR012677">
    <property type="entry name" value="Nucleotide-bd_a/b_plait_sf"/>
</dbReference>
<feature type="compositionally biased region" description="Polar residues" evidence="1">
    <location>
        <begin position="192"/>
        <end position="219"/>
    </location>
</feature>
<feature type="compositionally biased region" description="Basic and acidic residues" evidence="1">
    <location>
        <begin position="98"/>
        <end position="112"/>
    </location>
</feature>
<evidence type="ECO:0000256" key="1">
    <source>
        <dbReference type="SAM" id="MobiDB-lite"/>
    </source>
</evidence>
<dbReference type="Gene3D" id="3.30.70.330">
    <property type="match status" value="1"/>
</dbReference>
<dbReference type="EMBL" id="CCBN010000002">
    <property type="protein sequence ID" value="CDO51749.1"/>
    <property type="molecule type" value="Genomic_DNA"/>
</dbReference>
<comment type="caution">
    <text evidence="2">The sequence shown here is derived from an EMBL/GenBank/DDBJ whole genome shotgun (WGS) entry which is preliminary data.</text>
</comment>
<gene>
    <name evidence="2" type="ORF">BN980_GECA02s00087g</name>
</gene>
<dbReference type="AlphaFoldDB" id="A0A0J9X3R9"/>
<keyword evidence="3" id="KW-1185">Reference proteome</keyword>
<accession>A0A0J9X3R9</accession>
<evidence type="ECO:0000313" key="3">
    <source>
        <dbReference type="Proteomes" id="UP000242525"/>
    </source>
</evidence>
<proteinExistence type="predicted"/>
<feature type="compositionally biased region" description="Low complexity" evidence="1">
    <location>
        <begin position="38"/>
        <end position="49"/>
    </location>
</feature>
<dbReference type="Proteomes" id="UP000242525">
    <property type="component" value="Unassembled WGS sequence"/>
</dbReference>
<name>A0A0J9X3R9_GEOCN</name>
<feature type="compositionally biased region" description="Polar residues" evidence="1">
    <location>
        <begin position="1"/>
        <end position="21"/>
    </location>
</feature>
<feature type="region of interest" description="Disordered" evidence="1">
    <location>
        <begin position="1"/>
        <end position="235"/>
    </location>
</feature>
<dbReference type="OrthoDB" id="5374349at2759"/>
<evidence type="ECO:0008006" key="4">
    <source>
        <dbReference type="Google" id="ProtNLM"/>
    </source>
</evidence>